<accession>A0ABT8DHR2</accession>
<evidence type="ECO:0000313" key="5">
    <source>
        <dbReference type="Proteomes" id="UP001243846"/>
    </source>
</evidence>
<reference evidence="4" key="3">
    <citation type="submission" date="2023-06" db="EMBL/GenBank/DDBJ databases">
        <authorList>
            <person name="Lucena T."/>
            <person name="Sun Q."/>
        </authorList>
    </citation>
    <scope>NUCLEOTIDE SEQUENCE</scope>
    <source>
        <strain evidence="4">CECT 8482</strain>
    </source>
</reference>
<comment type="caution">
    <text evidence="4">The sequence shown here is derived from an EMBL/GenBank/DDBJ whole genome shotgun (WGS) entry which is preliminary data.</text>
</comment>
<sequence>MLRRASEALKPSPSDIELDERASRTLDEMERRDEFAARAVVRRESDRIAKRRNGKKLREILHGEASTI</sequence>
<organism evidence="4 5">
    <name type="scientific">Paracoccus cavernae</name>
    <dbReference type="NCBI Taxonomy" id="1571207"/>
    <lineage>
        <taxon>Bacteria</taxon>
        <taxon>Pseudomonadati</taxon>
        <taxon>Pseudomonadota</taxon>
        <taxon>Alphaproteobacteria</taxon>
        <taxon>Rhodobacterales</taxon>
        <taxon>Paracoccaceae</taxon>
        <taxon>Paracoccus</taxon>
    </lineage>
</organism>
<protein>
    <submittedName>
        <fullName evidence="4">Uncharacterized protein</fullName>
    </submittedName>
</protein>
<dbReference type="EMBL" id="JAUFRC010000004">
    <property type="protein sequence ID" value="MDN3714266.1"/>
    <property type="molecule type" value="Genomic_DNA"/>
</dbReference>
<gene>
    <name evidence="2" type="ORF">QWZ10_25160</name>
    <name evidence="3" type="ORF">QWZ10_25860</name>
    <name evidence="4" type="ORF">QWZ10_26200</name>
</gene>
<name>A0ABT8DHR2_9RHOB</name>
<evidence type="ECO:0000313" key="2">
    <source>
        <dbReference type="EMBL" id="MDN3714266.1"/>
    </source>
</evidence>
<dbReference type="Proteomes" id="UP001243846">
    <property type="component" value="Unassembled WGS sequence"/>
</dbReference>
<keyword evidence="5" id="KW-1185">Reference proteome</keyword>
<dbReference type="EMBL" id="JAUFRC010000004">
    <property type="protein sequence ID" value="MDN3714379.1"/>
    <property type="molecule type" value="Genomic_DNA"/>
</dbReference>
<dbReference type="EMBL" id="JAUFRC010000005">
    <property type="protein sequence ID" value="MDN3714430.1"/>
    <property type="molecule type" value="Genomic_DNA"/>
</dbReference>
<evidence type="ECO:0000313" key="4">
    <source>
        <dbReference type="EMBL" id="MDN3714430.1"/>
    </source>
</evidence>
<evidence type="ECO:0000313" key="3">
    <source>
        <dbReference type="EMBL" id="MDN3714379.1"/>
    </source>
</evidence>
<proteinExistence type="predicted"/>
<reference evidence="5" key="2">
    <citation type="journal article" date="2019" name="Int. J. Syst. Evol. Microbiol.">
        <title>The Global Catalogue of Microorganisms (GCM) 10K type strain sequencing project: providing services to taxonomists for standard genome sequencing and annotation.</title>
        <authorList>
            <consortium name="The Broad Institute Genomics Platform"/>
            <consortium name="The Broad Institute Genome Sequencing Center for Infectious Disease"/>
            <person name="Wu L."/>
            <person name="Ma J."/>
        </authorList>
    </citation>
    <scope>NUCLEOTIDE SEQUENCE [LARGE SCALE GENOMIC DNA]</scope>
    <source>
        <strain evidence="5">CECT 8482</strain>
    </source>
</reference>
<evidence type="ECO:0000256" key="1">
    <source>
        <dbReference type="SAM" id="MobiDB-lite"/>
    </source>
</evidence>
<feature type="region of interest" description="Disordered" evidence="1">
    <location>
        <begin position="1"/>
        <end position="23"/>
    </location>
</feature>
<reference evidence="4" key="1">
    <citation type="journal article" date="2014" name="Int. J. Syst. Evol. Microbiol.">
        <title>Complete genome of a new Firmicutes species belonging to the dominant human colonic microbiota ('Ruminococcus bicirculans') reveals two chromosomes and a selective capacity to utilize plant glucans.</title>
        <authorList>
            <consortium name="NISC Comparative Sequencing Program"/>
            <person name="Wegmann U."/>
            <person name="Louis P."/>
            <person name="Goesmann A."/>
            <person name="Henrissat B."/>
            <person name="Duncan S.H."/>
            <person name="Flint H.J."/>
        </authorList>
    </citation>
    <scope>NUCLEOTIDE SEQUENCE</scope>
    <source>
        <strain evidence="4">CECT 8482</strain>
    </source>
</reference>